<comment type="caution">
    <text evidence="1">The sequence shown here is derived from an EMBL/GenBank/DDBJ whole genome shotgun (WGS) entry which is preliminary data.</text>
</comment>
<evidence type="ECO:0000313" key="2">
    <source>
        <dbReference type="Proteomes" id="UP000253594"/>
    </source>
</evidence>
<protein>
    <submittedName>
        <fullName evidence="1">3-isopropylmalate dehydratase</fullName>
    </submittedName>
</protein>
<organism evidence="1 2">
    <name type="scientific">Pseudomonas aeruginosa</name>
    <dbReference type="NCBI Taxonomy" id="287"/>
    <lineage>
        <taxon>Bacteria</taxon>
        <taxon>Pseudomonadati</taxon>
        <taxon>Pseudomonadota</taxon>
        <taxon>Gammaproteobacteria</taxon>
        <taxon>Pseudomonadales</taxon>
        <taxon>Pseudomonadaceae</taxon>
        <taxon>Pseudomonas</taxon>
    </lineage>
</organism>
<feature type="non-terminal residue" evidence="1">
    <location>
        <position position="1"/>
    </location>
</feature>
<proteinExistence type="predicted"/>
<evidence type="ECO:0000313" key="1">
    <source>
        <dbReference type="EMBL" id="RCI70479.1"/>
    </source>
</evidence>
<gene>
    <name evidence="1" type="ORF">DT376_34325</name>
</gene>
<name>A0A367LZE7_PSEAI</name>
<sequence length="108" mass="11640">ERLLGYQQPVSGGGRLEVHRDYGYLGGGCYVAFLIDRQVAARIGVGEEASFQVPAGEHVVGIGIDTQDDTLCGKGLLNRELRTRIAADGNARFRIVSEASSGFDIRTE</sequence>
<dbReference type="EMBL" id="QORE01002077">
    <property type="protein sequence ID" value="RCI70479.1"/>
    <property type="molecule type" value="Genomic_DNA"/>
</dbReference>
<accession>A0A367LZE7</accession>
<dbReference type="AlphaFoldDB" id="A0A367LZE7"/>
<reference evidence="1 2" key="1">
    <citation type="submission" date="2018-07" db="EMBL/GenBank/DDBJ databases">
        <title>Mechanisms of high-level aminoglycoside resistance among Gram-negative pathogens in Brazil.</title>
        <authorList>
            <person name="Ballaben A.S."/>
            <person name="Darini A.L.C."/>
            <person name="Doi Y."/>
        </authorList>
    </citation>
    <scope>NUCLEOTIDE SEQUENCE [LARGE SCALE GENOMIC DNA]</scope>
    <source>
        <strain evidence="1 2">B2-305</strain>
    </source>
</reference>
<dbReference type="Proteomes" id="UP000253594">
    <property type="component" value="Unassembled WGS sequence"/>
</dbReference>